<protein>
    <submittedName>
        <fullName evidence="2">Uncharacterized protein</fullName>
    </submittedName>
</protein>
<comment type="caution">
    <text evidence="2">The sequence shown here is derived from an EMBL/GenBank/DDBJ whole genome shotgun (WGS) entry which is preliminary data.</text>
</comment>
<gene>
    <name evidence="2" type="ORF">FNK824_LOCUS35880</name>
    <name evidence="1" type="ORF">SEV965_LOCUS38002</name>
</gene>
<proteinExistence type="predicted"/>
<dbReference type="EMBL" id="CAJNOU010008560">
    <property type="protein sequence ID" value="CAF1538834.1"/>
    <property type="molecule type" value="Genomic_DNA"/>
</dbReference>
<evidence type="ECO:0000313" key="1">
    <source>
        <dbReference type="EMBL" id="CAF1538834.1"/>
    </source>
</evidence>
<reference evidence="2" key="1">
    <citation type="submission" date="2021-02" db="EMBL/GenBank/DDBJ databases">
        <authorList>
            <person name="Nowell W R."/>
        </authorList>
    </citation>
    <scope>NUCLEOTIDE SEQUENCE</scope>
</reference>
<accession>A0A820B4Z3</accession>
<dbReference type="Proteomes" id="UP000663889">
    <property type="component" value="Unassembled WGS sequence"/>
</dbReference>
<evidence type="ECO:0000313" key="2">
    <source>
        <dbReference type="EMBL" id="CAF4193555.1"/>
    </source>
</evidence>
<dbReference type="EMBL" id="CAJOBE010015791">
    <property type="protein sequence ID" value="CAF4193555.1"/>
    <property type="molecule type" value="Genomic_DNA"/>
</dbReference>
<evidence type="ECO:0000313" key="3">
    <source>
        <dbReference type="Proteomes" id="UP000663874"/>
    </source>
</evidence>
<organism evidence="2 3">
    <name type="scientific">Rotaria sordida</name>
    <dbReference type="NCBI Taxonomy" id="392033"/>
    <lineage>
        <taxon>Eukaryota</taxon>
        <taxon>Metazoa</taxon>
        <taxon>Spiralia</taxon>
        <taxon>Gnathifera</taxon>
        <taxon>Rotifera</taxon>
        <taxon>Eurotatoria</taxon>
        <taxon>Bdelloidea</taxon>
        <taxon>Philodinida</taxon>
        <taxon>Philodinidae</taxon>
        <taxon>Rotaria</taxon>
    </lineage>
</organism>
<dbReference type="AlphaFoldDB" id="A0A820B4Z3"/>
<name>A0A820B4Z3_9BILA</name>
<sequence length="109" mass="12194">MHEPFVAKFNVNSCDGLFIFITTRKLIATAPLSNSLQVDGTFKLNWNDLSVTVFGSSDGNRRFHPYVIALIGTDEAASGNKLSLSKFLATMEIMLRDWSTKTIEDEFQT</sequence>
<dbReference type="Proteomes" id="UP000663874">
    <property type="component" value="Unassembled WGS sequence"/>
</dbReference>